<organism evidence="2">
    <name type="scientific">bioreactor metagenome</name>
    <dbReference type="NCBI Taxonomy" id="1076179"/>
    <lineage>
        <taxon>unclassified sequences</taxon>
        <taxon>metagenomes</taxon>
        <taxon>ecological metagenomes</taxon>
    </lineage>
</organism>
<keyword evidence="1" id="KW-0812">Transmembrane</keyword>
<feature type="transmembrane region" description="Helical" evidence="1">
    <location>
        <begin position="28"/>
        <end position="48"/>
    </location>
</feature>
<sequence length="75" mass="8297">MFHYILGTATFTSGVVIIALSTDFGRDLGLSFGAVFGSLLIFLGMARIKQGWLIKNDKNDKYSKKKANKPSGKRR</sequence>
<accession>A0A645BXM2</accession>
<name>A0A645BXM2_9ZZZZ</name>
<comment type="caution">
    <text evidence="2">The sequence shown here is derived from an EMBL/GenBank/DDBJ whole genome shotgun (WGS) entry which is preliminary data.</text>
</comment>
<dbReference type="AlphaFoldDB" id="A0A645BXM2"/>
<evidence type="ECO:0000256" key="1">
    <source>
        <dbReference type="SAM" id="Phobius"/>
    </source>
</evidence>
<gene>
    <name evidence="2" type="ORF">SDC9_114788</name>
</gene>
<keyword evidence="1" id="KW-0472">Membrane</keyword>
<proteinExistence type="predicted"/>
<feature type="transmembrane region" description="Helical" evidence="1">
    <location>
        <begin position="5"/>
        <end position="22"/>
    </location>
</feature>
<reference evidence="2" key="1">
    <citation type="submission" date="2019-08" db="EMBL/GenBank/DDBJ databases">
        <authorList>
            <person name="Kucharzyk K."/>
            <person name="Murdoch R.W."/>
            <person name="Higgins S."/>
            <person name="Loffler F."/>
        </authorList>
    </citation>
    <scope>NUCLEOTIDE SEQUENCE</scope>
</reference>
<keyword evidence="1" id="KW-1133">Transmembrane helix</keyword>
<protein>
    <submittedName>
        <fullName evidence="2">Uncharacterized protein</fullName>
    </submittedName>
</protein>
<evidence type="ECO:0000313" key="2">
    <source>
        <dbReference type="EMBL" id="MPM67863.1"/>
    </source>
</evidence>
<dbReference type="EMBL" id="VSSQ01021932">
    <property type="protein sequence ID" value="MPM67863.1"/>
    <property type="molecule type" value="Genomic_DNA"/>
</dbReference>